<dbReference type="InterPro" id="IPR000719">
    <property type="entry name" value="Prot_kinase_dom"/>
</dbReference>
<protein>
    <submittedName>
        <fullName evidence="5">Serine/threonine protein kinase</fullName>
    </submittedName>
</protein>
<dbReference type="PROSITE" id="PS50082">
    <property type="entry name" value="WD_REPEATS_2"/>
    <property type="match status" value="7"/>
</dbReference>
<dbReference type="Proteomes" id="UP000641646">
    <property type="component" value="Unassembled WGS sequence"/>
</dbReference>
<evidence type="ECO:0000259" key="4">
    <source>
        <dbReference type="PROSITE" id="PS50011"/>
    </source>
</evidence>
<dbReference type="PANTHER" id="PTHR19879:SF9">
    <property type="entry name" value="TRANSCRIPTION INITIATION FACTOR TFIID SUBUNIT 5"/>
    <property type="match status" value="1"/>
</dbReference>
<dbReference type="InterPro" id="IPR020472">
    <property type="entry name" value="WD40_PAC1"/>
</dbReference>
<feature type="repeat" description="WD" evidence="3">
    <location>
        <begin position="283"/>
        <end position="324"/>
    </location>
</feature>
<sequence length="591" mass="64620">MPLKERYRLVKPIAQGRFGRTFLAVDEAQSPASPCAIEQLQPQEQTPAALTKCAELFYRSAQRLEKLGKHPQIPAVLDYFTAAGNFYLVQEFIDGSNLAEAVESEGVFKESQIWQLLDELLPILQFIHSQQVIHGDIKPQNIIRRSSDDRFILVDFSAAEAVNIGTSSGSAEYAAPEQAQGKAIFASDLYSLGVTCIYLLTGISPFNLFDVGNNCWVWRQYLTDNVSDRLSYILDKLLQNTVNLRFQSADEVMQTIGIQFKIPNPKSPIENPAWRCIHTLTGHSGSSACVNAVAIGPDGKIIASGGDDKTVKLWNLETGELIFSLSGHSHFVKCVAFSPDGSILATGSDDRTIKLWHVSTGKEIATLTGHSHAVKSLAFSPSHLTSGTPALLASASWDKTIKLWDINSKQAICTLVGHQLQVTAVAFNPYNATGGTPVLLASTSFDRTVRLWDLTSVDRSEFCPQLRYTLAGHSWPVFTAAFSPQGNLLATGSDDKTVKLWDLKTGREIRTLAGHSWTVVALAFSPDGEMLFSASWDKTVKIWRVSSGEEIATLAQHSDSVSALAISPYGNILASGSKDKTIKIWQLVGKF</sequence>
<dbReference type="Gene3D" id="3.30.200.20">
    <property type="entry name" value="Phosphorylase Kinase, domain 1"/>
    <property type="match status" value="1"/>
</dbReference>
<feature type="repeat" description="WD" evidence="3">
    <location>
        <begin position="415"/>
        <end position="462"/>
    </location>
</feature>
<dbReference type="SMART" id="SM00220">
    <property type="entry name" value="S_TKc"/>
    <property type="match status" value="1"/>
</dbReference>
<reference evidence="5" key="2">
    <citation type="submission" date="2020-08" db="EMBL/GenBank/DDBJ databases">
        <authorList>
            <person name="Chen M."/>
            <person name="Teng W."/>
            <person name="Zhao L."/>
            <person name="Hu C."/>
            <person name="Zhou Y."/>
            <person name="Han B."/>
            <person name="Song L."/>
            <person name="Shu W."/>
        </authorList>
    </citation>
    <scope>NUCLEOTIDE SEQUENCE</scope>
    <source>
        <strain evidence="5">FACHB-1375</strain>
    </source>
</reference>
<dbReference type="InterPro" id="IPR015943">
    <property type="entry name" value="WD40/YVTN_repeat-like_dom_sf"/>
</dbReference>
<reference evidence="5" key="1">
    <citation type="journal article" date="2015" name="ISME J.">
        <title>Draft Genome Sequence of Streptomyces incarnatus NRRL8089, which Produces the Nucleoside Antibiotic Sinefungin.</title>
        <authorList>
            <person name="Oshima K."/>
            <person name="Hattori M."/>
            <person name="Shimizu H."/>
            <person name="Fukuda K."/>
            <person name="Nemoto M."/>
            <person name="Inagaki K."/>
            <person name="Tamura T."/>
        </authorList>
    </citation>
    <scope>NUCLEOTIDE SEQUENCE</scope>
    <source>
        <strain evidence="5">FACHB-1375</strain>
    </source>
</reference>
<dbReference type="GO" id="GO:0004674">
    <property type="term" value="F:protein serine/threonine kinase activity"/>
    <property type="evidence" value="ECO:0007669"/>
    <property type="project" value="UniProtKB-KW"/>
</dbReference>
<dbReference type="CDD" id="cd00200">
    <property type="entry name" value="WD40"/>
    <property type="match status" value="1"/>
</dbReference>
<keyword evidence="5" id="KW-0808">Transferase</keyword>
<comment type="caution">
    <text evidence="5">The sequence shown here is derived from an EMBL/GenBank/DDBJ whole genome shotgun (WGS) entry which is preliminary data.</text>
</comment>
<evidence type="ECO:0000256" key="3">
    <source>
        <dbReference type="PROSITE-ProRule" id="PRU00221"/>
    </source>
</evidence>
<accession>A0A926VAZ3</accession>
<feature type="repeat" description="WD" evidence="3">
    <location>
        <begin position="554"/>
        <end position="587"/>
    </location>
</feature>
<keyword evidence="5" id="KW-0723">Serine/threonine-protein kinase</keyword>
<keyword evidence="2" id="KW-0677">Repeat</keyword>
<dbReference type="PANTHER" id="PTHR19879">
    <property type="entry name" value="TRANSCRIPTION INITIATION FACTOR TFIID"/>
    <property type="match status" value="1"/>
</dbReference>
<dbReference type="InterPro" id="IPR019775">
    <property type="entry name" value="WD40_repeat_CS"/>
</dbReference>
<organism evidence="5 6">
    <name type="scientific">Aerosakkonema funiforme FACHB-1375</name>
    <dbReference type="NCBI Taxonomy" id="2949571"/>
    <lineage>
        <taxon>Bacteria</taxon>
        <taxon>Bacillati</taxon>
        <taxon>Cyanobacteriota</taxon>
        <taxon>Cyanophyceae</taxon>
        <taxon>Oscillatoriophycideae</taxon>
        <taxon>Aerosakkonematales</taxon>
        <taxon>Aerosakkonemataceae</taxon>
        <taxon>Aerosakkonema</taxon>
    </lineage>
</organism>
<dbReference type="PROSITE" id="PS50011">
    <property type="entry name" value="PROTEIN_KINASE_DOM"/>
    <property type="match status" value="1"/>
</dbReference>
<proteinExistence type="predicted"/>
<evidence type="ECO:0000313" key="6">
    <source>
        <dbReference type="Proteomes" id="UP000641646"/>
    </source>
</evidence>
<dbReference type="InterPro" id="IPR001680">
    <property type="entry name" value="WD40_rpt"/>
</dbReference>
<name>A0A926VAZ3_9CYAN</name>
<dbReference type="Pfam" id="PF00069">
    <property type="entry name" value="Pkinase"/>
    <property type="match status" value="1"/>
</dbReference>
<evidence type="ECO:0000256" key="1">
    <source>
        <dbReference type="ARBA" id="ARBA00022574"/>
    </source>
</evidence>
<dbReference type="InterPro" id="IPR011009">
    <property type="entry name" value="Kinase-like_dom_sf"/>
</dbReference>
<dbReference type="Gene3D" id="1.10.510.10">
    <property type="entry name" value="Transferase(Phosphotransferase) domain 1"/>
    <property type="match status" value="1"/>
</dbReference>
<dbReference type="PRINTS" id="PR00320">
    <property type="entry name" value="GPROTEINBRPT"/>
</dbReference>
<dbReference type="AlphaFoldDB" id="A0A926VAZ3"/>
<dbReference type="Pfam" id="PF00400">
    <property type="entry name" value="WD40"/>
    <property type="match status" value="7"/>
</dbReference>
<dbReference type="SUPFAM" id="SSF50978">
    <property type="entry name" value="WD40 repeat-like"/>
    <property type="match status" value="1"/>
</dbReference>
<feature type="repeat" description="WD" evidence="3">
    <location>
        <begin position="470"/>
        <end position="511"/>
    </location>
</feature>
<dbReference type="PROSITE" id="PS50294">
    <property type="entry name" value="WD_REPEATS_REGION"/>
    <property type="match status" value="7"/>
</dbReference>
<keyword evidence="1 3" id="KW-0853">WD repeat</keyword>
<dbReference type="GO" id="GO:0005524">
    <property type="term" value="F:ATP binding"/>
    <property type="evidence" value="ECO:0007669"/>
    <property type="project" value="InterPro"/>
</dbReference>
<dbReference type="InterPro" id="IPR036322">
    <property type="entry name" value="WD40_repeat_dom_sf"/>
</dbReference>
<feature type="repeat" description="WD" evidence="3">
    <location>
        <begin position="325"/>
        <end position="366"/>
    </location>
</feature>
<evidence type="ECO:0000256" key="2">
    <source>
        <dbReference type="ARBA" id="ARBA00022737"/>
    </source>
</evidence>
<evidence type="ECO:0000313" key="5">
    <source>
        <dbReference type="EMBL" id="MBD2180497.1"/>
    </source>
</evidence>
<keyword evidence="6" id="KW-1185">Reference proteome</keyword>
<feature type="domain" description="Protein kinase" evidence="4">
    <location>
        <begin position="7"/>
        <end position="256"/>
    </location>
</feature>
<dbReference type="PROSITE" id="PS00678">
    <property type="entry name" value="WD_REPEATS_1"/>
    <property type="match status" value="4"/>
</dbReference>
<feature type="repeat" description="WD" evidence="3">
    <location>
        <begin position="367"/>
        <end position="414"/>
    </location>
</feature>
<dbReference type="Gene3D" id="2.130.10.10">
    <property type="entry name" value="YVTN repeat-like/Quinoprotein amine dehydrogenase"/>
    <property type="match status" value="4"/>
</dbReference>
<dbReference type="SUPFAM" id="SSF56112">
    <property type="entry name" value="Protein kinase-like (PK-like)"/>
    <property type="match status" value="1"/>
</dbReference>
<dbReference type="CDD" id="cd14014">
    <property type="entry name" value="STKc_PknB_like"/>
    <property type="match status" value="1"/>
</dbReference>
<dbReference type="SMART" id="SM00320">
    <property type="entry name" value="WD40"/>
    <property type="match status" value="7"/>
</dbReference>
<gene>
    <name evidence="5" type="ORF">H6G03_05150</name>
</gene>
<keyword evidence="5" id="KW-0418">Kinase</keyword>
<dbReference type="EMBL" id="JACJPW010000009">
    <property type="protein sequence ID" value="MBD2180497.1"/>
    <property type="molecule type" value="Genomic_DNA"/>
</dbReference>
<feature type="repeat" description="WD" evidence="3">
    <location>
        <begin position="512"/>
        <end position="553"/>
    </location>
</feature>